<evidence type="ECO:0000313" key="2">
    <source>
        <dbReference type="EMBL" id="KAL1528265.1"/>
    </source>
</evidence>
<proteinExistence type="predicted"/>
<dbReference type="EMBL" id="JBGBPQ010000002">
    <property type="protein sequence ID" value="KAL1528265.1"/>
    <property type="molecule type" value="Genomic_DNA"/>
</dbReference>
<protein>
    <submittedName>
        <fullName evidence="2">Uncharacterized protein</fullName>
    </submittedName>
</protein>
<feature type="region of interest" description="Disordered" evidence="1">
    <location>
        <begin position="1"/>
        <end position="84"/>
    </location>
</feature>
<reference evidence="2 3" key="1">
    <citation type="journal article" date="2024" name="Science">
        <title>Giant polyketide synthase enzymes in the biosynthesis of giant marine polyether toxins.</title>
        <authorList>
            <person name="Fallon T.R."/>
            <person name="Shende V.V."/>
            <person name="Wierzbicki I.H."/>
            <person name="Pendleton A.L."/>
            <person name="Watervoot N.F."/>
            <person name="Auber R.P."/>
            <person name="Gonzalez D.J."/>
            <person name="Wisecaver J.H."/>
            <person name="Moore B.S."/>
        </authorList>
    </citation>
    <scope>NUCLEOTIDE SEQUENCE [LARGE SCALE GENOMIC DNA]</scope>
    <source>
        <strain evidence="2 3">12B1</strain>
    </source>
</reference>
<organism evidence="2 3">
    <name type="scientific">Prymnesium parvum</name>
    <name type="common">Toxic golden alga</name>
    <dbReference type="NCBI Taxonomy" id="97485"/>
    <lineage>
        <taxon>Eukaryota</taxon>
        <taxon>Haptista</taxon>
        <taxon>Haptophyta</taxon>
        <taxon>Prymnesiophyceae</taxon>
        <taxon>Prymnesiales</taxon>
        <taxon>Prymnesiaceae</taxon>
        <taxon>Prymnesium</taxon>
    </lineage>
</organism>
<dbReference type="AlphaFoldDB" id="A0AB34K6F4"/>
<sequence length="84" mass="8552">MSPHISQTKPKRSAAMGDQTMPKQPKASGSSPRGRRGARAAIPPRALPLWWNPGPGVRNRGGGAPAGVGGARPLAHGAHVPAPP</sequence>
<dbReference type="Proteomes" id="UP001515480">
    <property type="component" value="Unassembled WGS sequence"/>
</dbReference>
<evidence type="ECO:0000313" key="3">
    <source>
        <dbReference type="Proteomes" id="UP001515480"/>
    </source>
</evidence>
<feature type="compositionally biased region" description="Gly residues" evidence="1">
    <location>
        <begin position="59"/>
        <end position="70"/>
    </location>
</feature>
<keyword evidence="3" id="KW-1185">Reference proteome</keyword>
<gene>
    <name evidence="2" type="ORF">AB1Y20_009622</name>
</gene>
<comment type="caution">
    <text evidence="2">The sequence shown here is derived from an EMBL/GenBank/DDBJ whole genome shotgun (WGS) entry which is preliminary data.</text>
</comment>
<accession>A0AB34K6F4</accession>
<name>A0AB34K6F4_PRYPA</name>
<evidence type="ECO:0000256" key="1">
    <source>
        <dbReference type="SAM" id="MobiDB-lite"/>
    </source>
</evidence>